<comment type="caution">
    <text evidence="1">The sequence shown here is derived from an EMBL/GenBank/DDBJ whole genome shotgun (WGS) entry which is preliminary data.</text>
</comment>
<protein>
    <submittedName>
        <fullName evidence="1">Uncharacterized protein</fullName>
    </submittedName>
</protein>
<gene>
    <name evidence="1" type="ORF">A2870_01615</name>
</gene>
<sequence>MNGIIEQERPRVLEIGRSWAHVKKIGLDPKLVLARHLSQSGLSITLDEYQTTGFGVFSKGDWMVGIHASPEAYSVLDSARTMNEFRALEMGWGALTGETVSSFGDFDVMDISHHALERADKSGWDKITKRRVKAWILERHAIFEEGRIYKKNLLVQEGVISEDAANFWVIRSSASHARRDRATVRGLLRGLQGLSPEDLKVLVVEIAVKALSQVQQKSL</sequence>
<name>A0A1F5G4Q9_9BACT</name>
<dbReference type="STRING" id="1797711.A2870_01615"/>
<dbReference type="EMBL" id="MFAZ01000028">
    <property type="protein sequence ID" value="OGD86856.1"/>
    <property type="molecule type" value="Genomic_DNA"/>
</dbReference>
<dbReference type="AlphaFoldDB" id="A0A1F5G4Q9"/>
<reference evidence="1 2" key="1">
    <citation type="journal article" date="2016" name="Nat. Commun.">
        <title>Thousands of microbial genomes shed light on interconnected biogeochemical processes in an aquifer system.</title>
        <authorList>
            <person name="Anantharaman K."/>
            <person name="Brown C.T."/>
            <person name="Hug L.A."/>
            <person name="Sharon I."/>
            <person name="Castelle C.J."/>
            <person name="Probst A.J."/>
            <person name="Thomas B.C."/>
            <person name="Singh A."/>
            <person name="Wilkins M.J."/>
            <person name="Karaoz U."/>
            <person name="Brodie E.L."/>
            <person name="Williams K.H."/>
            <person name="Hubbard S.S."/>
            <person name="Banfield J.F."/>
        </authorList>
    </citation>
    <scope>NUCLEOTIDE SEQUENCE [LARGE SCALE GENOMIC DNA]</scope>
</reference>
<accession>A0A1F5G4Q9</accession>
<evidence type="ECO:0000313" key="2">
    <source>
        <dbReference type="Proteomes" id="UP000179102"/>
    </source>
</evidence>
<proteinExistence type="predicted"/>
<organism evidence="1 2">
    <name type="scientific">Candidatus Curtissbacteria bacterium RIFCSPHIGHO2_01_FULL_41_11</name>
    <dbReference type="NCBI Taxonomy" id="1797711"/>
    <lineage>
        <taxon>Bacteria</taxon>
        <taxon>Candidatus Curtissiibacteriota</taxon>
    </lineage>
</organism>
<dbReference type="Proteomes" id="UP000179102">
    <property type="component" value="Unassembled WGS sequence"/>
</dbReference>
<evidence type="ECO:0000313" key="1">
    <source>
        <dbReference type="EMBL" id="OGD86856.1"/>
    </source>
</evidence>